<sequence length="137" mass="14693">MPLERRTAHLVFTASILPGRHLKSKLSDLLLASFRSLIMIFHRPNHAGAFEGRFVIVLLDGGLVEVGALGGEGRDGVSEGGPRQGLTVHGDAGSDFIDPGAVAESFIFTLHDSGAERIGPVGLRWRLAQQLPMNQSQ</sequence>
<dbReference type="Proteomes" id="UP000290540">
    <property type="component" value="Unassembled WGS sequence"/>
</dbReference>
<evidence type="ECO:0000313" key="2">
    <source>
        <dbReference type="Proteomes" id="UP000290540"/>
    </source>
</evidence>
<dbReference type="AlphaFoldDB" id="A0A4Q2V654"/>
<comment type="caution">
    <text evidence="1">The sequence shown here is derived from an EMBL/GenBank/DDBJ whole genome shotgun (WGS) entry which is preliminary data.</text>
</comment>
<organism evidence="1 2">
    <name type="scientific">Fusarium oxysporum f. sp. narcissi</name>
    <dbReference type="NCBI Taxonomy" id="451672"/>
    <lineage>
        <taxon>Eukaryota</taxon>
        <taxon>Fungi</taxon>
        <taxon>Dikarya</taxon>
        <taxon>Ascomycota</taxon>
        <taxon>Pezizomycotina</taxon>
        <taxon>Sordariomycetes</taxon>
        <taxon>Hypocreomycetidae</taxon>
        <taxon>Hypocreales</taxon>
        <taxon>Nectriaceae</taxon>
        <taxon>Fusarium</taxon>
        <taxon>Fusarium oxysporum species complex</taxon>
    </lineage>
</organism>
<evidence type="ECO:0000313" key="1">
    <source>
        <dbReference type="EMBL" id="RYC81890.1"/>
    </source>
</evidence>
<protein>
    <submittedName>
        <fullName evidence="1">Uncharacterized protein</fullName>
    </submittedName>
</protein>
<gene>
    <name evidence="1" type="ORF">BFJ63_vAg15209</name>
</gene>
<proteinExistence type="predicted"/>
<accession>A0A4Q2V654</accession>
<reference evidence="1 2" key="1">
    <citation type="submission" date="2016-12" db="EMBL/GenBank/DDBJ databases">
        <title>Draft genome sequence of Fusarium oxysporum causing rot on Narcissus.</title>
        <authorList>
            <person name="Armitage A.D."/>
            <person name="Taylor A."/>
            <person name="Clarkson J.P."/>
            <person name="Harrison R.J."/>
            <person name="Jackson A.C."/>
        </authorList>
    </citation>
    <scope>NUCLEOTIDE SEQUENCE [LARGE SCALE GENOMIC DNA]</scope>
    <source>
        <strain evidence="1 2">N139</strain>
    </source>
</reference>
<dbReference type="EMBL" id="MQTW01000213">
    <property type="protein sequence ID" value="RYC81890.1"/>
    <property type="molecule type" value="Genomic_DNA"/>
</dbReference>
<name>A0A4Q2V654_FUSOX</name>